<evidence type="ECO:0000313" key="3">
    <source>
        <dbReference type="Proteomes" id="UP000235392"/>
    </source>
</evidence>
<sequence>METSIPPKPPNSLVITSASSNKQLVDNHHFLGAQLNEGSNQSSVPDSVSDHHFSDQESSNSEDRSIFHPAPEGKTSPHRDPLRICLCLNQSHARLGSPCKAPREASHPLDVCKAGDCPRASDPPPSKMRGPEMPAKSRVNNPKPGPADIPTIKRGCGQPRKNPNPEKDFQPAPLTDAEWDRIEACAVANWTALWNAQEEAELKEKQKQAADLAELKEKQKRETDFADEMTKGKKPLAPSNGTIDSKKKKATIPAVGVRRSARGAV</sequence>
<comment type="caution">
    <text evidence="2">The sequence shown here is derived from an EMBL/GenBank/DDBJ whole genome shotgun (WGS) entry which is preliminary data.</text>
</comment>
<dbReference type="Proteomes" id="UP000235392">
    <property type="component" value="Unassembled WGS sequence"/>
</dbReference>
<feature type="region of interest" description="Disordered" evidence="1">
    <location>
        <begin position="202"/>
        <end position="265"/>
    </location>
</feature>
<proteinExistence type="predicted"/>
<dbReference type="EMBL" id="PGCI01000673">
    <property type="protein sequence ID" value="PLW22179.1"/>
    <property type="molecule type" value="Genomic_DNA"/>
</dbReference>
<feature type="compositionally biased region" description="Basic and acidic residues" evidence="1">
    <location>
        <begin position="48"/>
        <end position="66"/>
    </location>
</feature>
<reference evidence="2 3" key="1">
    <citation type="submission" date="2017-11" db="EMBL/GenBank/DDBJ databases">
        <title>De novo assembly and phasing of dikaryotic genomes from two isolates of Puccinia coronata f. sp. avenae, the causal agent of oat crown rust.</title>
        <authorList>
            <person name="Miller M.E."/>
            <person name="Zhang Y."/>
            <person name="Omidvar V."/>
            <person name="Sperschneider J."/>
            <person name="Schwessinger B."/>
            <person name="Raley C."/>
            <person name="Palmer J.M."/>
            <person name="Garnica D."/>
            <person name="Upadhyaya N."/>
            <person name="Rathjen J."/>
            <person name="Taylor J.M."/>
            <person name="Park R.F."/>
            <person name="Dodds P.N."/>
            <person name="Hirsch C.D."/>
            <person name="Kianian S.F."/>
            <person name="Figueroa M."/>
        </authorList>
    </citation>
    <scope>NUCLEOTIDE SEQUENCE [LARGE SCALE GENOMIC DNA]</scope>
    <source>
        <strain evidence="2">12SD80</strain>
    </source>
</reference>
<protein>
    <submittedName>
        <fullName evidence="2">Uncharacterized protein</fullName>
    </submittedName>
</protein>
<name>A0A2N5T9L6_9BASI</name>
<feature type="compositionally biased region" description="Basic and acidic residues" evidence="1">
    <location>
        <begin position="202"/>
        <end position="231"/>
    </location>
</feature>
<evidence type="ECO:0000256" key="1">
    <source>
        <dbReference type="SAM" id="MobiDB-lite"/>
    </source>
</evidence>
<organism evidence="2 3">
    <name type="scientific">Puccinia coronata f. sp. avenae</name>
    <dbReference type="NCBI Taxonomy" id="200324"/>
    <lineage>
        <taxon>Eukaryota</taxon>
        <taxon>Fungi</taxon>
        <taxon>Dikarya</taxon>
        <taxon>Basidiomycota</taxon>
        <taxon>Pucciniomycotina</taxon>
        <taxon>Pucciniomycetes</taxon>
        <taxon>Pucciniales</taxon>
        <taxon>Pucciniaceae</taxon>
        <taxon>Puccinia</taxon>
    </lineage>
</organism>
<evidence type="ECO:0000313" key="2">
    <source>
        <dbReference type="EMBL" id="PLW22179.1"/>
    </source>
</evidence>
<feature type="region of interest" description="Disordered" evidence="1">
    <location>
        <begin position="34"/>
        <end position="80"/>
    </location>
</feature>
<accession>A0A2N5T9L6</accession>
<feature type="compositionally biased region" description="Polar residues" evidence="1">
    <location>
        <begin position="36"/>
        <end position="46"/>
    </location>
</feature>
<dbReference type="AlphaFoldDB" id="A0A2N5T9L6"/>
<gene>
    <name evidence="2" type="ORF">PCASD_18799</name>
</gene>
<feature type="region of interest" description="Disordered" evidence="1">
    <location>
        <begin position="96"/>
        <end position="176"/>
    </location>
</feature>